<evidence type="ECO:0000256" key="5">
    <source>
        <dbReference type="ARBA" id="ARBA00022741"/>
    </source>
</evidence>
<dbReference type="InterPro" id="IPR050482">
    <property type="entry name" value="Sensor_HK_TwoCompSys"/>
</dbReference>
<keyword evidence="5" id="KW-0547">Nucleotide-binding</keyword>
<keyword evidence="8" id="KW-0902">Two-component regulatory system</keyword>
<accession>A0A6G9YPA3</accession>
<evidence type="ECO:0000256" key="6">
    <source>
        <dbReference type="ARBA" id="ARBA00022777"/>
    </source>
</evidence>
<evidence type="ECO:0000256" key="2">
    <source>
        <dbReference type="ARBA" id="ARBA00012438"/>
    </source>
</evidence>
<dbReference type="GO" id="GO:0005524">
    <property type="term" value="F:ATP binding"/>
    <property type="evidence" value="ECO:0007669"/>
    <property type="project" value="UniProtKB-KW"/>
</dbReference>
<keyword evidence="3" id="KW-0597">Phosphoprotein</keyword>
<evidence type="ECO:0000259" key="10">
    <source>
        <dbReference type="SMART" id="SM00387"/>
    </source>
</evidence>
<dbReference type="CDD" id="cd16917">
    <property type="entry name" value="HATPase_UhpB-NarQ-NarX-like"/>
    <property type="match status" value="1"/>
</dbReference>
<reference evidence="11 12" key="1">
    <citation type="journal article" date="2019" name="ACS Chem. Biol.">
        <title>Identification and Mobilization of a Cryptic Antibiotic Biosynthesis Gene Locus from a Human-Pathogenic Nocardia Isolate.</title>
        <authorList>
            <person name="Herisse M."/>
            <person name="Ishida K."/>
            <person name="Porter J.L."/>
            <person name="Howden B."/>
            <person name="Hertweck C."/>
            <person name="Stinear T.P."/>
            <person name="Pidot S.J."/>
        </authorList>
    </citation>
    <scope>NUCLEOTIDE SEQUENCE [LARGE SCALE GENOMIC DNA]</scope>
    <source>
        <strain evidence="11 12">AUSMDU00012717</strain>
    </source>
</reference>
<dbReference type="GO" id="GO:0016020">
    <property type="term" value="C:membrane"/>
    <property type="evidence" value="ECO:0007669"/>
    <property type="project" value="InterPro"/>
</dbReference>
<keyword evidence="12" id="KW-1185">Reference proteome</keyword>
<organism evidence="11 12">
    <name type="scientific">Nocardia arthritidis</name>
    <dbReference type="NCBI Taxonomy" id="228602"/>
    <lineage>
        <taxon>Bacteria</taxon>
        <taxon>Bacillati</taxon>
        <taxon>Actinomycetota</taxon>
        <taxon>Actinomycetes</taxon>
        <taxon>Mycobacteriales</taxon>
        <taxon>Nocardiaceae</taxon>
        <taxon>Nocardia</taxon>
    </lineage>
</organism>
<feature type="transmembrane region" description="Helical" evidence="9">
    <location>
        <begin position="182"/>
        <end position="201"/>
    </location>
</feature>
<protein>
    <recommendedName>
        <fullName evidence="2">histidine kinase</fullName>
        <ecNumber evidence="2">2.7.13.3</ecNumber>
    </recommendedName>
</protein>
<dbReference type="SMART" id="SM00387">
    <property type="entry name" value="HATPase_c"/>
    <property type="match status" value="1"/>
</dbReference>
<dbReference type="GO" id="GO:0000155">
    <property type="term" value="F:phosphorelay sensor kinase activity"/>
    <property type="evidence" value="ECO:0007669"/>
    <property type="project" value="InterPro"/>
</dbReference>
<keyword evidence="9" id="KW-1133">Transmembrane helix</keyword>
<evidence type="ECO:0000256" key="4">
    <source>
        <dbReference type="ARBA" id="ARBA00022679"/>
    </source>
</evidence>
<dbReference type="SUPFAM" id="SSF55874">
    <property type="entry name" value="ATPase domain of HSP90 chaperone/DNA topoisomerase II/histidine kinase"/>
    <property type="match status" value="1"/>
</dbReference>
<evidence type="ECO:0000313" key="12">
    <source>
        <dbReference type="Proteomes" id="UP000503540"/>
    </source>
</evidence>
<dbReference type="Gene3D" id="1.20.5.1930">
    <property type="match status" value="1"/>
</dbReference>
<evidence type="ECO:0000313" key="11">
    <source>
        <dbReference type="EMBL" id="QIS14753.1"/>
    </source>
</evidence>
<dbReference type="InterPro" id="IPR036890">
    <property type="entry name" value="HATPase_C_sf"/>
</dbReference>
<keyword evidence="7" id="KW-0067">ATP-binding</keyword>
<gene>
    <name evidence="11" type="ORF">F5544_34600</name>
</gene>
<dbReference type="EMBL" id="CP046172">
    <property type="protein sequence ID" value="QIS14753.1"/>
    <property type="molecule type" value="Genomic_DNA"/>
</dbReference>
<dbReference type="RefSeq" id="WP_167477104.1">
    <property type="nucleotide sequence ID" value="NZ_CP046172.1"/>
</dbReference>
<dbReference type="PANTHER" id="PTHR24421">
    <property type="entry name" value="NITRATE/NITRITE SENSOR PROTEIN NARX-RELATED"/>
    <property type="match status" value="1"/>
</dbReference>
<keyword evidence="4" id="KW-0808">Transferase</keyword>
<dbReference type="Proteomes" id="UP000503540">
    <property type="component" value="Chromosome"/>
</dbReference>
<dbReference type="KEGG" id="nah:F5544_34600"/>
<feature type="transmembrane region" description="Helical" evidence="9">
    <location>
        <begin position="115"/>
        <end position="137"/>
    </location>
</feature>
<evidence type="ECO:0000256" key="9">
    <source>
        <dbReference type="SAM" id="Phobius"/>
    </source>
</evidence>
<keyword evidence="6 11" id="KW-0418">Kinase</keyword>
<proteinExistence type="predicted"/>
<name>A0A6G9YPA3_9NOCA</name>
<dbReference type="Pfam" id="PF07730">
    <property type="entry name" value="HisKA_3"/>
    <property type="match status" value="1"/>
</dbReference>
<dbReference type="Gene3D" id="3.30.565.10">
    <property type="entry name" value="Histidine kinase-like ATPase, C-terminal domain"/>
    <property type="match status" value="1"/>
</dbReference>
<dbReference type="InterPro" id="IPR011712">
    <property type="entry name" value="Sig_transdc_His_kin_sub3_dim/P"/>
</dbReference>
<evidence type="ECO:0000256" key="3">
    <source>
        <dbReference type="ARBA" id="ARBA00022553"/>
    </source>
</evidence>
<keyword evidence="9" id="KW-0812">Transmembrane</keyword>
<dbReference type="AlphaFoldDB" id="A0A6G9YPA3"/>
<dbReference type="Pfam" id="PF02518">
    <property type="entry name" value="HATPase_c"/>
    <property type="match status" value="1"/>
</dbReference>
<evidence type="ECO:0000256" key="1">
    <source>
        <dbReference type="ARBA" id="ARBA00000085"/>
    </source>
</evidence>
<evidence type="ECO:0000256" key="8">
    <source>
        <dbReference type="ARBA" id="ARBA00023012"/>
    </source>
</evidence>
<dbReference type="GO" id="GO:0046983">
    <property type="term" value="F:protein dimerization activity"/>
    <property type="evidence" value="ECO:0007669"/>
    <property type="project" value="InterPro"/>
</dbReference>
<dbReference type="PANTHER" id="PTHR24421:SF10">
    <property type="entry name" value="NITRATE_NITRITE SENSOR PROTEIN NARQ"/>
    <property type="match status" value="1"/>
</dbReference>
<feature type="transmembrane region" description="Helical" evidence="9">
    <location>
        <begin position="84"/>
        <end position="103"/>
    </location>
</feature>
<sequence length="437" mass="46947">MDMTQAMGGPGRMAAADVFRERGRIRDRLRAFTRNPSVALRIALEELPFDYPPSLILTADAMGAMVGIAAAIQRHAYWPTPLPILAVLMLFVSVPLFCLIGIVPHPVLLGVGSLVAAALFLVQPVSADFAPFVLMIGVGEVAAIAPKRVSLVFGVAAIAELIAFAVYGHVLWDAAAVNSEGLSSYCAGVVLGWMVGVMLQFQRRHLYQEREYQQIRANQAADEERHRIAREVHDVIAHSLSITLLHLTAARHTLQTDRDVDEAVDALVDAERLGRQAMSDIRRTVGLLDSRPSKPAPEPGLADFDDLVGDFVRAGLRVDYVCDGEIDSVSAALGLALYRIGQESLANVVKHAPGASVRVRLSVDAATARLTVDNTLPGGLPAKIGQGMGLSGMRQRVELLGGRITAGPYDDGWSVRVRFPLAPAKSGACVIFKQEAT</sequence>
<evidence type="ECO:0000256" key="7">
    <source>
        <dbReference type="ARBA" id="ARBA00022840"/>
    </source>
</evidence>
<comment type="catalytic activity">
    <reaction evidence="1">
        <text>ATP + protein L-histidine = ADP + protein N-phospho-L-histidine.</text>
        <dbReference type="EC" id="2.7.13.3"/>
    </reaction>
</comment>
<keyword evidence="9" id="KW-0472">Membrane</keyword>
<feature type="domain" description="Histidine kinase/HSP90-like ATPase" evidence="10">
    <location>
        <begin position="332"/>
        <end position="423"/>
    </location>
</feature>
<dbReference type="EC" id="2.7.13.3" evidence="2"/>
<feature type="transmembrane region" description="Helical" evidence="9">
    <location>
        <begin position="149"/>
        <end position="170"/>
    </location>
</feature>
<dbReference type="InterPro" id="IPR003594">
    <property type="entry name" value="HATPase_dom"/>
</dbReference>